<evidence type="ECO:0000313" key="1">
    <source>
        <dbReference type="EMBL" id="KAK0729389.1"/>
    </source>
</evidence>
<comment type="caution">
    <text evidence="1">The sequence shown here is derived from an EMBL/GenBank/DDBJ whole genome shotgun (WGS) entry which is preliminary data.</text>
</comment>
<reference evidence="1" key="1">
    <citation type="submission" date="2023-06" db="EMBL/GenBank/DDBJ databases">
        <title>Genome-scale phylogeny and comparative genomics of the fungal order Sordariales.</title>
        <authorList>
            <consortium name="Lawrence Berkeley National Laboratory"/>
            <person name="Hensen N."/>
            <person name="Bonometti L."/>
            <person name="Westerberg I."/>
            <person name="Brannstrom I.O."/>
            <person name="Guillou S."/>
            <person name="Cros-Aarteil S."/>
            <person name="Calhoun S."/>
            <person name="Haridas S."/>
            <person name="Kuo A."/>
            <person name="Mondo S."/>
            <person name="Pangilinan J."/>
            <person name="Riley R."/>
            <person name="Labutti K."/>
            <person name="Andreopoulos B."/>
            <person name="Lipzen A."/>
            <person name="Chen C."/>
            <person name="Yanf M."/>
            <person name="Daum C."/>
            <person name="Ng V."/>
            <person name="Clum A."/>
            <person name="Steindorff A."/>
            <person name="Ohm R."/>
            <person name="Martin F."/>
            <person name="Silar P."/>
            <person name="Natvig D."/>
            <person name="Lalanne C."/>
            <person name="Gautier V."/>
            <person name="Ament-Velasquez S.L."/>
            <person name="Kruys A."/>
            <person name="Hutchinson M.I."/>
            <person name="Powell A.J."/>
            <person name="Barry K."/>
            <person name="Miller A.N."/>
            <person name="Grigoriev I.V."/>
            <person name="Debuchy R."/>
            <person name="Gladieux P."/>
            <person name="Thoren M.H."/>
            <person name="Johannesson H."/>
        </authorList>
    </citation>
    <scope>NUCLEOTIDE SEQUENCE</scope>
    <source>
        <strain evidence="1">CBS 540.89</strain>
    </source>
</reference>
<accession>A0AA40B888</accession>
<dbReference type="AlphaFoldDB" id="A0AA40B888"/>
<proteinExistence type="predicted"/>
<keyword evidence="2" id="KW-1185">Reference proteome</keyword>
<protein>
    <submittedName>
        <fullName evidence="1">Uncharacterized protein</fullName>
    </submittedName>
</protein>
<organism evidence="1 2">
    <name type="scientific">Apiosordaria backusii</name>
    <dbReference type="NCBI Taxonomy" id="314023"/>
    <lineage>
        <taxon>Eukaryota</taxon>
        <taxon>Fungi</taxon>
        <taxon>Dikarya</taxon>
        <taxon>Ascomycota</taxon>
        <taxon>Pezizomycotina</taxon>
        <taxon>Sordariomycetes</taxon>
        <taxon>Sordariomycetidae</taxon>
        <taxon>Sordariales</taxon>
        <taxon>Lasiosphaeriaceae</taxon>
        <taxon>Apiosordaria</taxon>
    </lineage>
</organism>
<evidence type="ECO:0000313" key="2">
    <source>
        <dbReference type="Proteomes" id="UP001172159"/>
    </source>
</evidence>
<name>A0AA40B888_9PEZI</name>
<sequence length="119" mass="12414">MRGRGGGAAMRVLDLTGAVGLICERSACVMTCMSDTQTLEECNVKAAEAGDRLICGRFKRSSIVVLVDRIMVVTVPPDVAVHRRGSPMSAGMEGLISSATTGGYGVQGPRFEGILVNAV</sequence>
<gene>
    <name evidence="1" type="ORF">B0T21DRAFT_394691</name>
</gene>
<dbReference type="Proteomes" id="UP001172159">
    <property type="component" value="Unassembled WGS sequence"/>
</dbReference>
<dbReference type="EMBL" id="JAUKTV010000009">
    <property type="protein sequence ID" value="KAK0729389.1"/>
    <property type="molecule type" value="Genomic_DNA"/>
</dbReference>